<dbReference type="Gene3D" id="3.40.50.970">
    <property type="match status" value="1"/>
</dbReference>
<protein>
    <submittedName>
        <fullName evidence="2">Transketolase</fullName>
        <ecNumber evidence="2">2.2.1.1</ecNumber>
    </submittedName>
</protein>
<evidence type="ECO:0000259" key="1">
    <source>
        <dbReference type="SMART" id="SM00861"/>
    </source>
</evidence>
<dbReference type="Gene3D" id="3.40.50.920">
    <property type="match status" value="1"/>
</dbReference>
<dbReference type="InterPro" id="IPR009014">
    <property type="entry name" value="Transketo_C/PFOR_II"/>
</dbReference>
<gene>
    <name evidence="2" type="ORF">F4561_000535</name>
</gene>
<dbReference type="InterPro" id="IPR005475">
    <property type="entry name" value="Transketolase-like_Pyr-bd"/>
</dbReference>
<evidence type="ECO:0000313" key="2">
    <source>
        <dbReference type="EMBL" id="MBB4929715.1"/>
    </source>
</evidence>
<dbReference type="SUPFAM" id="SSF52922">
    <property type="entry name" value="TK C-terminal domain-like"/>
    <property type="match status" value="1"/>
</dbReference>
<feature type="domain" description="Transketolase-like pyrimidine-binding" evidence="1">
    <location>
        <begin position="18"/>
        <end position="182"/>
    </location>
</feature>
<evidence type="ECO:0000313" key="3">
    <source>
        <dbReference type="Proteomes" id="UP000523007"/>
    </source>
</evidence>
<name>A0A7W7W1I3_9ACTN</name>
<dbReference type="Proteomes" id="UP000523007">
    <property type="component" value="Unassembled WGS sequence"/>
</dbReference>
<dbReference type="PANTHER" id="PTHR43825">
    <property type="entry name" value="PYRUVATE DEHYDROGENASE E1 COMPONENT"/>
    <property type="match status" value="1"/>
</dbReference>
<organism evidence="2 3">
    <name type="scientific">Lipingzhangella halophila</name>
    <dbReference type="NCBI Taxonomy" id="1783352"/>
    <lineage>
        <taxon>Bacteria</taxon>
        <taxon>Bacillati</taxon>
        <taxon>Actinomycetota</taxon>
        <taxon>Actinomycetes</taxon>
        <taxon>Streptosporangiales</taxon>
        <taxon>Nocardiopsidaceae</taxon>
        <taxon>Lipingzhangella</taxon>
    </lineage>
</organism>
<reference evidence="2 3" key="1">
    <citation type="submission" date="2020-08" db="EMBL/GenBank/DDBJ databases">
        <title>Sequencing the genomes of 1000 actinobacteria strains.</title>
        <authorList>
            <person name="Klenk H.-P."/>
        </authorList>
    </citation>
    <scope>NUCLEOTIDE SEQUENCE [LARGE SCALE GENOMIC DNA]</scope>
    <source>
        <strain evidence="2 3">DSM 102030</strain>
    </source>
</reference>
<dbReference type="InterPro" id="IPR051157">
    <property type="entry name" value="PDH/Transketolase"/>
</dbReference>
<dbReference type="SUPFAM" id="SSF52518">
    <property type="entry name" value="Thiamin diphosphate-binding fold (THDP-binding)"/>
    <property type="match status" value="1"/>
</dbReference>
<dbReference type="InterPro" id="IPR029061">
    <property type="entry name" value="THDP-binding"/>
</dbReference>
<dbReference type="PANTHER" id="PTHR43825:SF1">
    <property type="entry name" value="TRANSKETOLASE-LIKE PYRIMIDINE-BINDING DOMAIN-CONTAINING PROTEIN"/>
    <property type="match status" value="1"/>
</dbReference>
<dbReference type="EMBL" id="JACHJT010000001">
    <property type="protein sequence ID" value="MBB4929715.1"/>
    <property type="molecule type" value="Genomic_DNA"/>
</dbReference>
<dbReference type="EC" id="2.2.1.1" evidence="2"/>
<keyword evidence="2" id="KW-0808">Transferase</keyword>
<proteinExistence type="predicted"/>
<dbReference type="SMART" id="SM00861">
    <property type="entry name" value="Transket_pyr"/>
    <property type="match status" value="1"/>
</dbReference>
<dbReference type="GO" id="GO:0000287">
    <property type="term" value="F:magnesium ion binding"/>
    <property type="evidence" value="ECO:0007669"/>
    <property type="project" value="UniProtKB-ARBA"/>
</dbReference>
<dbReference type="Pfam" id="PF02779">
    <property type="entry name" value="Transket_pyr"/>
    <property type="match status" value="1"/>
</dbReference>
<keyword evidence="3" id="KW-1185">Reference proteome</keyword>
<dbReference type="GO" id="GO:0004802">
    <property type="term" value="F:transketolase activity"/>
    <property type="evidence" value="ECO:0007669"/>
    <property type="project" value="UniProtKB-EC"/>
</dbReference>
<accession>A0A7W7W1I3</accession>
<comment type="caution">
    <text evidence="2">The sequence shown here is derived from an EMBL/GenBank/DDBJ whole genome shotgun (WGS) entry which is preliminary data.</text>
</comment>
<dbReference type="CDD" id="cd07033">
    <property type="entry name" value="TPP_PYR_DXS_TK_like"/>
    <property type="match status" value="1"/>
</dbReference>
<dbReference type="AlphaFoldDB" id="A0A7W7W1I3"/>
<sequence>MPPNGPPGADTADNVTPTRMRDAFVSTASAALDADPRIAVVLADISADRFAAAAARYPERVINVGIREQLMAGVAGGMALAGMRPVVHTIAPFLVERPFEQLKLDLGHQDTGAVLVSVGASYDYAAGGRTHMAPGDVALFDTLPGWTVHVPGHADEVTRLLRTSLAGDDRVYLRLSERGNAAARPAEGGLVVVRSGSARSAGVVVAVGPMLDRALAATDGLDVTVAYTPTVRPFDRAGLNRIVAAAGQADVLLVEPYLEGTSAHEAAVALGDRRHRQRSLGVSRVAEVRGYGSAADHDRAHGLDTEGIAKAARDFFLT</sequence>